<sequence length="360" mass="40422">MGRGGVRTVFDSTRRHRLVRETRSRDSEGAAVCGRRRVWRRAREGGYGLAAACSPHGRRRSRAVREKLRLENACAEWGVRLKKIGHEDVESELTFHMPNKASAFLCTVDPKSVPFLCTMEAAKAEESPALVRELSIQSLRVLSKCLLFLSTLSSHPLFSVLTSASLLAVLYLPRPLLLLLLSPVSISTLLLLAALFHLGSPPRKPPVSVASAVDDAEDIASLHPEPMPEFKVEPVGFHQKMIFCDAFNDWGRRTAPLEVIYEEYEREGDEDVEDAAGGGWPRWLEYPEMDGGRLRPFEFAYVDSDTESESGSLEEEAGAERWSSPEEIRLRWEEEEEGEDMIEIELEEENLIEIDISGGR</sequence>
<keyword evidence="2" id="KW-1133">Transmembrane helix</keyword>
<feature type="region of interest" description="Disordered" evidence="1">
    <location>
        <begin position="305"/>
        <end position="338"/>
    </location>
</feature>
<protein>
    <submittedName>
        <fullName evidence="3">Uncharacterized protein</fullName>
    </submittedName>
</protein>
<keyword evidence="4" id="KW-1185">Reference proteome</keyword>
<proteinExistence type="predicted"/>
<name>A0AAQ3JLA7_9LILI</name>
<dbReference type="PANTHER" id="PTHR37746">
    <property type="entry name" value="TRANSMEMBRANE PROTEIN"/>
    <property type="match status" value="1"/>
</dbReference>
<feature type="transmembrane region" description="Helical" evidence="2">
    <location>
        <begin position="145"/>
        <end position="170"/>
    </location>
</feature>
<keyword evidence="2" id="KW-0812">Transmembrane</keyword>
<dbReference type="PANTHER" id="PTHR37746:SF1">
    <property type="entry name" value="TRANSMEMBRANE PROTEIN"/>
    <property type="match status" value="1"/>
</dbReference>
<accession>A0AAQ3JLA7</accession>
<dbReference type="AlphaFoldDB" id="A0AAQ3JLA7"/>
<evidence type="ECO:0000313" key="3">
    <source>
        <dbReference type="EMBL" id="WOK91908.1"/>
    </source>
</evidence>
<feature type="compositionally biased region" description="Basic and acidic residues" evidence="1">
    <location>
        <begin position="323"/>
        <end position="332"/>
    </location>
</feature>
<feature type="compositionally biased region" description="Acidic residues" evidence="1">
    <location>
        <begin position="305"/>
        <end position="317"/>
    </location>
</feature>
<dbReference type="Proteomes" id="UP001327560">
    <property type="component" value="Chromosome 1"/>
</dbReference>
<gene>
    <name evidence="3" type="ORF">Cni_G00599</name>
</gene>
<evidence type="ECO:0000313" key="4">
    <source>
        <dbReference type="Proteomes" id="UP001327560"/>
    </source>
</evidence>
<dbReference type="EMBL" id="CP136890">
    <property type="protein sequence ID" value="WOK91908.1"/>
    <property type="molecule type" value="Genomic_DNA"/>
</dbReference>
<evidence type="ECO:0000256" key="1">
    <source>
        <dbReference type="SAM" id="MobiDB-lite"/>
    </source>
</evidence>
<feature type="transmembrane region" description="Helical" evidence="2">
    <location>
        <begin position="176"/>
        <end position="196"/>
    </location>
</feature>
<organism evidence="3 4">
    <name type="scientific">Canna indica</name>
    <name type="common">Indian-shot</name>
    <dbReference type="NCBI Taxonomy" id="4628"/>
    <lineage>
        <taxon>Eukaryota</taxon>
        <taxon>Viridiplantae</taxon>
        <taxon>Streptophyta</taxon>
        <taxon>Embryophyta</taxon>
        <taxon>Tracheophyta</taxon>
        <taxon>Spermatophyta</taxon>
        <taxon>Magnoliopsida</taxon>
        <taxon>Liliopsida</taxon>
        <taxon>Zingiberales</taxon>
        <taxon>Cannaceae</taxon>
        <taxon>Canna</taxon>
    </lineage>
</organism>
<keyword evidence="2" id="KW-0472">Membrane</keyword>
<reference evidence="3 4" key="1">
    <citation type="submission" date="2023-10" db="EMBL/GenBank/DDBJ databases">
        <title>Chromosome-scale genome assembly provides insights into flower coloration mechanisms of Canna indica.</title>
        <authorList>
            <person name="Li C."/>
        </authorList>
    </citation>
    <scope>NUCLEOTIDE SEQUENCE [LARGE SCALE GENOMIC DNA]</scope>
    <source>
        <tissue evidence="3">Flower</tissue>
    </source>
</reference>
<evidence type="ECO:0000256" key="2">
    <source>
        <dbReference type="SAM" id="Phobius"/>
    </source>
</evidence>